<dbReference type="EMBL" id="BTSY01000005">
    <property type="protein sequence ID" value="GMT27424.1"/>
    <property type="molecule type" value="Genomic_DNA"/>
</dbReference>
<evidence type="ECO:0000313" key="2">
    <source>
        <dbReference type="EMBL" id="GMT27424.1"/>
    </source>
</evidence>
<evidence type="ECO:0000313" key="3">
    <source>
        <dbReference type="Proteomes" id="UP001432322"/>
    </source>
</evidence>
<protein>
    <recommendedName>
        <fullName evidence="4">G protein-coupled receptor</fullName>
    </recommendedName>
</protein>
<evidence type="ECO:0000256" key="1">
    <source>
        <dbReference type="SAM" id="Phobius"/>
    </source>
</evidence>
<keyword evidence="1" id="KW-0812">Transmembrane</keyword>
<reference evidence="2" key="1">
    <citation type="submission" date="2023-10" db="EMBL/GenBank/DDBJ databases">
        <title>Genome assembly of Pristionchus species.</title>
        <authorList>
            <person name="Yoshida K."/>
            <person name="Sommer R.J."/>
        </authorList>
    </citation>
    <scope>NUCLEOTIDE SEQUENCE</scope>
    <source>
        <strain evidence="2">RS5133</strain>
    </source>
</reference>
<feature type="transmembrane region" description="Helical" evidence="1">
    <location>
        <begin position="43"/>
        <end position="62"/>
    </location>
</feature>
<organism evidence="2 3">
    <name type="scientific">Pristionchus fissidentatus</name>
    <dbReference type="NCBI Taxonomy" id="1538716"/>
    <lineage>
        <taxon>Eukaryota</taxon>
        <taxon>Metazoa</taxon>
        <taxon>Ecdysozoa</taxon>
        <taxon>Nematoda</taxon>
        <taxon>Chromadorea</taxon>
        <taxon>Rhabditida</taxon>
        <taxon>Rhabditina</taxon>
        <taxon>Diplogasteromorpha</taxon>
        <taxon>Diplogasteroidea</taxon>
        <taxon>Neodiplogasteridae</taxon>
        <taxon>Pristionchus</taxon>
    </lineage>
</organism>
<name>A0AAV5W634_9BILA</name>
<accession>A0AAV5W634</accession>
<keyword evidence="1" id="KW-0472">Membrane</keyword>
<keyword evidence="1" id="KW-1133">Transmembrane helix</keyword>
<evidence type="ECO:0008006" key="4">
    <source>
        <dbReference type="Google" id="ProtNLM"/>
    </source>
</evidence>
<keyword evidence="3" id="KW-1185">Reference proteome</keyword>
<sequence length="90" mass="10551">IEVNTIAVRYCKRRHKCTKMWLGLNARYQIMEAYFMSRAMQPVLFIVLFFKFVIICSSEIVLNCFPTANYAVGYNEIVYVSVGKMFSIFI</sequence>
<feature type="non-terminal residue" evidence="2">
    <location>
        <position position="1"/>
    </location>
</feature>
<dbReference type="Proteomes" id="UP001432322">
    <property type="component" value="Unassembled WGS sequence"/>
</dbReference>
<comment type="caution">
    <text evidence="2">The sequence shown here is derived from an EMBL/GenBank/DDBJ whole genome shotgun (WGS) entry which is preliminary data.</text>
</comment>
<proteinExistence type="predicted"/>
<gene>
    <name evidence="2" type="ORF">PFISCL1PPCAC_18721</name>
</gene>
<dbReference type="AlphaFoldDB" id="A0AAV5W634"/>